<dbReference type="RefSeq" id="WP_094962956.1">
    <property type="nucleotide sequence ID" value="NZ_ABDWLN020000031.1"/>
</dbReference>
<keyword evidence="3" id="KW-0238">DNA-binding</keyword>
<dbReference type="Proteomes" id="UP001155882">
    <property type="component" value="Unassembled WGS sequence"/>
</dbReference>
<gene>
    <name evidence="3" type="ORF">CHI95_22045</name>
    <name evidence="1" type="ORF">GHA_00802</name>
    <name evidence="2" type="ORF">KYI77_10610</name>
</gene>
<dbReference type="Proteomes" id="UP000834611">
    <property type="component" value="Unassembled WGS sequence"/>
</dbReference>
<accession>A0A264VLZ4</accession>
<evidence type="ECO:0000313" key="4">
    <source>
        <dbReference type="Proteomes" id="UP000216001"/>
    </source>
</evidence>
<reference evidence="3 4" key="1">
    <citation type="submission" date="2017-07" db="EMBL/GenBank/DDBJ databases">
        <title>blaIMP-27 on transferable plasmids in Proteus mirabilis and Providencia rettgeri.</title>
        <authorList>
            <person name="Potter R."/>
        </authorList>
    </citation>
    <scope>NUCLEOTIDE SEQUENCE [LARGE SCALE GENOMIC DNA]</scope>
    <source>
        <strain evidence="3 4">PR1</strain>
    </source>
</reference>
<dbReference type="AlphaFoldDB" id="A0A264VLZ4"/>
<protein>
    <submittedName>
        <fullName evidence="3">DNA-binding protein</fullName>
    </submittedName>
</protein>
<dbReference type="Proteomes" id="UP000216001">
    <property type="component" value="Unassembled WGS sequence"/>
</dbReference>
<reference evidence="1" key="2">
    <citation type="submission" date="2020-05" db="EMBL/GenBank/DDBJ databases">
        <authorList>
            <person name="Delgado-Blas J."/>
        </authorList>
    </citation>
    <scope>NUCLEOTIDE SEQUENCE</scope>
    <source>
        <strain evidence="1">BB1453</strain>
    </source>
</reference>
<dbReference type="EMBL" id="JAHWLI010000028">
    <property type="protein sequence ID" value="MBW3116906.1"/>
    <property type="molecule type" value="Genomic_DNA"/>
</dbReference>
<evidence type="ECO:0000313" key="1">
    <source>
        <dbReference type="EMBL" id="CAB5671809.1"/>
    </source>
</evidence>
<dbReference type="GO" id="GO:0003677">
    <property type="term" value="F:DNA binding"/>
    <property type="evidence" value="ECO:0007669"/>
    <property type="project" value="UniProtKB-KW"/>
</dbReference>
<dbReference type="EMBL" id="NOWC01000038">
    <property type="protein sequence ID" value="OZS72378.1"/>
    <property type="molecule type" value="Genomic_DNA"/>
</dbReference>
<evidence type="ECO:0000313" key="3">
    <source>
        <dbReference type="EMBL" id="OZS72378.1"/>
    </source>
</evidence>
<reference evidence="2" key="3">
    <citation type="submission" date="2021-07" db="EMBL/GenBank/DDBJ databases">
        <authorList>
            <person name="Stanton E."/>
        </authorList>
    </citation>
    <scope>NUCLEOTIDE SEQUENCE</scope>
    <source>
        <strain evidence="2">2021EL-01139</strain>
    </source>
</reference>
<name>A0A264VLZ4_PRORE</name>
<organism evidence="3 4">
    <name type="scientific">Providencia rettgeri</name>
    <dbReference type="NCBI Taxonomy" id="587"/>
    <lineage>
        <taxon>Bacteria</taxon>
        <taxon>Pseudomonadati</taxon>
        <taxon>Pseudomonadota</taxon>
        <taxon>Gammaproteobacteria</taxon>
        <taxon>Enterobacterales</taxon>
        <taxon>Morganellaceae</taxon>
        <taxon>Providencia</taxon>
    </lineage>
</organism>
<sequence>MALFTFTLTLSGVTADTEGLVDTLFAAGCCDALVCFYGKSVYLEFDREAESFDLAIETAITDVESTSLNIKVESIDSALVGLSDIAELTGLTRQAVALLKDGARGKGHFPTPVQRLRGTSPLWDWASVADWLQQNNRLSNNPELYEQAKILCKWNLVLRNCANEYIDELQKRTTKLAKQRKQKRLTKVNR</sequence>
<proteinExistence type="predicted"/>
<comment type="caution">
    <text evidence="3">The sequence shown here is derived from an EMBL/GenBank/DDBJ whole genome shotgun (WGS) entry which is preliminary data.</text>
</comment>
<evidence type="ECO:0000313" key="2">
    <source>
        <dbReference type="EMBL" id="MBW3116906.1"/>
    </source>
</evidence>
<dbReference type="EMBL" id="CAHPSF010000001">
    <property type="protein sequence ID" value="CAB5671809.1"/>
    <property type="molecule type" value="Genomic_DNA"/>
</dbReference>